<dbReference type="PROSITE" id="PS51387">
    <property type="entry name" value="FAD_PCMH"/>
    <property type="match status" value="1"/>
</dbReference>
<dbReference type="Pfam" id="PF08031">
    <property type="entry name" value="BBE"/>
    <property type="match status" value="1"/>
</dbReference>
<proteinExistence type="inferred from homology"/>
<dbReference type="Proteomes" id="UP001597402">
    <property type="component" value="Unassembled WGS sequence"/>
</dbReference>
<evidence type="ECO:0000313" key="8">
    <source>
        <dbReference type="Proteomes" id="UP001597402"/>
    </source>
</evidence>
<name>A0ABW4X6M3_9ACTN</name>
<dbReference type="Gene3D" id="3.30.43.10">
    <property type="entry name" value="Uridine Diphospho-n-acetylenolpyruvylglucosamine Reductase, domain 2"/>
    <property type="match status" value="1"/>
</dbReference>
<keyword evidence="4" id="KW-0274">FAD</keyword>
<dbReference type="EMBL" id="JBHUHP010000002">
    <property type="protein sequence ID" value="MFD2090674.1"/>
    <property type="molecule type" value="Genomic_DNA"/>
</dbReference>
<dbReference type="RefSeq" id="WP_376871907.1">
    <property type="nucleotide sequence ID" value="NZ_JBHUHP010000002.1"/>
</dbReference>
<keyword evidence="5" id="KW-0560">Oxidoreductase</keyword>
<comment type="cofactor">
    <cofactor evidence="1">
        <name>FAD</name>
        <dbReference type="ChEBI" id="CHEBI:57692"/>
    </cofactor>
</comment>
<dbReference type="InterPro" id="IPR016167">
    <property type="entry name" value="FAD-bd_PCMH_sub1"/>
</dbReference>
<dbReference type="InterPro" id="IPR006094">
    <property type="entry name" value="Oxid_FAD_bind_N"/>
</dbReference>
<organism evidence="7 8">
    <name type="scientific">Blastococcus deserti</name>
    <dbReference type="NCBI Taxonomy" id="2259033"/>
    <lineage>
        <taxon>Bacteria</taxon>
        <taxon>Bacillati</taxon>
        <taxon>Actinomycetota</taxon>
        <taxon>Actinomycetes</taxon>
        <taxon>Geodermatophilales</taxon>
        <taxon>Geodermatophilaceae</taxon>
        <taxon>Blastococcus</taxon>
    </lineage>
</organism>
<evidence type="ECO:0000256" key="4">
    <source>
        <dbReference type="ARBA" id="ARBA00022827"/>
    </source>
</evidence>
<evidence type="ECO:0000256" key="1">
    <source>
        <dbReference type="ARBA" id="ARBA00001974"/>
    </source>
</evidence>
<dbReference type="InterPro" id="IPR012951">
    <property type="entry name" value="BBE"/>
</dbReference>
<sequence length="482" mass="49959">MTITVPADLPVPEPLVPTDLPALRAAVTGPVLVPGDPGLADEITPFNLAARHRPDVVVAATSTADVAAAVGWAAASRLPVAVQATGHGAEVGVAGGLLITTGRMRSVSVDPVARTARIAAGARWADVIAAAAPHGLAPLSGSSPDVGAVGYLLGGGLPILGRAFGFGADLVRSCVAVTADGRVRQVDAGSEPELFWALRGGRGAFAVVTEMTLDLLPLRSIYGGLLLYPGDAAPAVLHRWREWVATLPDETCTSVAIMRFPDAPFVPEPLRGRCVVALRVAHVGPAEEGARLLAPMRTVAPLLEDAVTEMPYAASAAIYRDPTTPVPSEHRGATLRELPVEAVDALLAVAGPQAASPLVVVELRHLGGALAREPRIPNAVPARDAAFNLLTRGVLVPPVVDAIPAAAQAVHAALSPWAARGCLLTFLGAADTDAMADVWPEEVYARLRRVKADYDPHEVFRQGHRIPPAPFVPRPSEAVAAS</sequence>
<comment type="similarity">
    <text evidence="2">Belongs to the oxygen-dependent FAD-linked oxidoreductase family.</text>
</comment>
<dbReference type="InterPro" id="IPR016169">
    <property type="entry name" value="FAD-bd_PCMH_sub2"/>
</dbReference>
<keyword evidence="8" id="KW-1185">Reference proteome</keyword>
<dbReference type="InterPro" id="IPR016166">
    <property type="entry name" value="FAD-bd_PCMH"/>
</dbReference>
<reference evidence="8" key="1">
    <citation type="journal article" date="2019" name="Int. J. Syst. Evol. Microbiol.">
        <title>The Global Catalogue of Microorganisms (GCM) 10K type strain sequencing project: providing services to taxonomists for standard genome sequencing and annotation.</title>
        <authorList>
            <consortium name="The Broad Institute Genomics Platform"/>
            <consortium name="The Broad Institute Genome Sequencing Center for Infectious Disease"/>
            <person name="Wu L."/>
            <person name="Ma J."/>
        </authorList>
    </citation>
    <scope>NUCLEOTIDE SEQUENCE [LARGE SCALE GENOMIC DNA]</scope>
    <source>
        <strain evidence="8">JCM 3338</strain>
    </source>
</reference>
<dbReference type="PROSITE" id="PS00862">
    <property type="entry name" value="OX2_COVAL_FAD"/>
    <property type="match status" value="1"/>
</dbReference>
<evidence type="ECO:0000256" key="2">
    <source>
        <dbReference type="ARBA" id="ARBA00005466"/>
    </source>
</evidence>
<dbReference type="InterPro" id="IPR006093">
    <property type="entry name" value="Oxy_OxRdtase_FAD_BS"/>
</dbReference>
<accession>A0ABW4X6M3</accession>
<evidence type="ECO:0000313" key="7">
    <source>
        <dbReference type="EMBL" id="MFD2090674.1"/>
    </source>
</evidence>
<evidence type="ECO:0000256" key="3">
    <source>
        <dbReference type="ARBA" id="ARBA00022630"/>
    </source>
</evidence>
<dbReference type="PANTHER" id="PTHR42973">
    <property type="entry name" value="BINDING OXIDOREDUCTASE, PUTATIVE (AFU_ORTHOLOGUE AFUA_1G17690)-RELATED"/>
    <property type="match status" value="1"/>
</dbReference>
<dbReference type="Pfam" id="PF01565">
    <property type="entry name" value="FAD_binding_4"/>
    <property type="match status" value="1"/>
</dbReference>
<keyword evidence="3" id="KW-0285">Flavoprotein</keyword>
<dbReference type="SUPFAM" id="SSF56176">
    <property type="entry name" value="FAD-binding/transporter-associated domain-like"/>
    <property type="match status" value="1"/>
</dbReference>
<dbReference type="InterPro" id="IPR036318">
    <property type="entry name" value="FAD-bd_PCMH-like_sf"/>
</dbReference>
<dbReference type="InterPro" id="IPR050416">
    <property type="entry name" value="FAD-linked_Oxidoreductase"/>
</dbReference>
<evidence type="ECO:0000256" key="5">
    <source>
        <dbReference type="ARBA" id="ARBA00023002"/>
    </source>
</evidence>
<gene>
    <name evidence="7" type="ORF">ACFSHS_03725</name>
</gene>
<protein>
    <submittedName>
        <fullName evidence="7">FAD-binding oxidoreductase</fullName>
    </submittedName>
</protein>
<comment type="caution">
    <text evidence="7">The sequence shown here is derived from an EMBL/GenBank/DDBJ whole genome shotgun (WGS) entry which is preliminary data.</text>
</comment>
<dbReference type="Gene3D" id="3.30.465.10">
    <property type="match status" value="1"/>
</dbReference>
<dbReference type="Gene3D" id="3.40.462.20">
    <property type="match status" value="1"/>
</dbReference>
<evidence type="ECO:0000259" key="6">
    <source>
        <dbReference type="PROSITE" id="PS51387"/>
    </source>
</evidence>
<dbReference type="PANTHER" id="PTHR42973:SF39">
    <property type="entry name" value="FAD-BINDING PCMH-TYPE DOMAIN-CONTAINING PROTEIN"/>
    <property type="match status" value="1"/>
</dbReference>
<feature type="domain" description="FAD-binding PCMH-type" evidence="6">
    <location>
        <begin position="50"/>
        <end position="218"/>
    </location>
</feature>